<dbReference type="InterPro" id="IPR002781">
    <property type="entry name" value="TM_pro_TauE-like"/>
</dbReference>
<evidence type="ECO:0000313" key="7">
    <source>
        <dbReference type="EMBL" id="UVW35003.1"/>
    </source>
</evidence>
<keyword evidence="5 6" id="KW-0472">Membrane</keyword>
<accession>A0ABY5TMC5</accession>
<reference evidence="7" key="1">
    <citation type="submission" date="2022-08" db="EMBL/GenBank/DDBJ databases">
        <title>Catabolic pathway analysis in culturable SAR92 clade bacteria reveals their overlooked roles in DMSP degradation in coastal seas.</title>
        <authorList>
            <person name="He X."/>
            <person name="Zhang X."/>
            <person name="Zhang Y."/>
        </authorList>
    </citation>
    <scope>NUCLEOTIDE SEQUENCE</scope>
    <source>
        <strain evidence="7">H455</strain>
    </source>
</reference>
<comment type="similarity">
    <text evidence="2 6">Belongs to the 4-toluene sulfonate uptake permease (TSUP) (TC 2.A.102) family.</text>
</comment>
<comment type="subcellular location">
    <subcellularLocation>
        <location evidence="6">Cell membrane</location>
        <topology evidence="6">Multi-pass membrane protein</topology>
    </subcellularLocation>
    <subcellularLocation>
        <location evidence="1">Membrane</location>
        <topology evidence="1">Multi-pass membrane protein</topology>
    </subcellularLocation>
</comment>
<dbReference type="Proteomes" id="UP001059934">
    <property type="component" value="Chromosome"/>
</dbReference>
<gene>
    <name evidence="7" type="ORF">NYF23_13475</name>
</gene>
<keyword evidence="6" id="KW-1003">Cell membrane</keyword>
<evidence type="ECO:0000256" key="1">
    <source>
        <dbReference type="ARBA" id="ARBA00004141"/>
    </source>
</evidence>
<feature type="transmembrane region" description="Helical" evidence="6">
    <location>
        <begin position="144"/>
        <end position="167"/>
    </location>
</feature>
<evidence type="ECO:0000256" key="5">
    <source>
        <dbReference type="ARBA" id="ARBA00023136"/>
    </source>
</evidence>
<dbReference type="Pfam" id="PF01925">
    <property type="entry name" value="TauE"/>
    <property type="match status" value="1"/>
</dbReference>
<feature type="transmembrane region" description="Helical" evidence="6">
    <location>
        <begin position="246"/>
        <end position="263"/>
    </location>
</feature>
<dbReference type="EMBL" id="CP103416">
    <property type="protein sequence ID" value="UVW35003.1"/>
    <property type="molecule type" value="Genomic_DNA"/>
</dbReference>
<keyword evidence="8" id="KW-1185">Reference proteome</keyword>
<protein>
    <recommendedName>
        <fullName evidence="6">Probable membrane transporter protein</fullName>
    </recommendedName>
</protein>
<evidence type="ECO:0000256" key="4">
    <source>
        <dbReference type="ARBA" id="ARBA00022989"/>
    </source>
</evidence>
<feature type="transmembrane region" description="Helical" evidence="6">
    <location>
        <begin position="209"/>
        <end position="234"/>
    </location>
</feature>
<feature type="transmembrane region" description="Helical" evidence="6">
    <location>
        <begin position="6"/>
        <end position="33"/>
    </location>
</feature>
<feature type="transmembrane region" description="Helical" evidence="6">
    <location>
        <begin position="106"/>
        <end position="124"/>
    </location>
</feature>
<proteinExistence type="inferred from homology"/>
<feature type="transmembrane region" description="Helical" evidence="6">
    <location>
        <begin position="179"/>
        <end position="203"/>
    </location>
</feature>
<keyword evidence="4 6" id="KW-1133">Transmembrane helix</keyword>
<dbReference type="PANTHER" id="PTHR43483:SF3">
    <property type="entry name" value="MEMBRANE TRANSPORTER PROTEIN HI_0806-RELATED"/>
    <property type="match status" value="1"/>
</dbReference>
<feature type="transmembrane region" description="Helical" evidence="6">
    <location>
        <begin position="79"/>
        <end position="99"/>
    </location>
</feature>
<evidence type="ECO:0000256" key="6">
    <source>
        <dbReference type="RuleBase" id="RU363041"/>
    </source>
</evidence>
<evidence type="ECO:0000256" key="2">
    <source>
        <dbReference type="ARBA" id="ARBA00009142"/>
    </source>
</evidence>
<keyword evidence="3 6" id="KW-0812">Transmembrane</keyword>
<evidence type="ECO:0000256" key="3">
    <source>
        <dbReference type="ARBA" id="ARBA00022692"/>
    </source>
</evidence>
<evidence type="ECO:0000313" key="8">
    <source>
        <dbReference type="Proteomes" id="UP001059934"/>
    </source>
</evidence>
<organism evidence="7 8">
    <name type="scientific">SAR92 clade bacterium H455</name>
    <dbReference type="NCBI Taxonomy" id="2974818"/>
    <lineage>
        <taxon>Bacteria</taxon>
        <taxon>Pseudomonadati</taxon>
        <taxon>Pseudomonadota</taxon>
        <taxon>Gammaproteobacteria</taxon>
        <taxon>Cellvibrionales</taxon>
        <taxon>Porticoccaceae</taxon>
        <taxon>SAR92 clade</taxon>
    </lineage>
</organism>
<name>A0ABY5TMC5_9GAMM</name>
<feature type="transmembrane region" description="Helical" evidence="6">
    <location>
        <begin position="45"/>
        <end position="67"/>
    </location>
</feature>
<sequence>MDYLLYLALGAVAGLISGLFGLGGGVVIVPLLILSFDLQGMAPEISTHIAIGTSLATILVTSLSSIYTHHQRRSIRWDLVKHITPGILLGALLGGLLALSLNGRLLQLLFGGFLMLVALQMLIYKPLSGEGSSPKPLSLSIAGTVIGSLSTLFGIGGGSLTTPFLAFRGIKIHQAVGSAAACGFPIALVATVVYASTAIPLAYLPGDTLGYIFVPAWLGIVVTGTPCARLGALLAHRTDAALLQKLFGILLLLLGGRFIWLNLPH</sequence>
<dbReference type="PANTHER" id="PTHR43483">
    <property type="entry name" value="MEMBRANE TRANSPORTER PROTEIN HI_0806-RELATED"/>
    <property type="match status" value="1"/>
</dbReference>